<comment type="caution">
    <text evidence="1">The sequence shown here is derived from an EMBL/GenBank/DDBJ whole genome shotgun (WGS) entry which is preliminary data.</text>
</comment>
<evidence type="ECO:0000313" key="1">
    <source>
        <dbReference type="EMBL" id="NOG31637.1"/>
    </source>
</evidence>
<evidence type="ECO:0000313" key="2">
    <source>
        <dbReference type="Proteomes" id="UP000588806"/>
    </source>
</evidence>
<dbReference type="Pfam" id="PF08780">
    <property type="entry name" value="NTase_sub_bind"/>
    <property type="match status" value="1"/>
</dbReference>
<reference evidence="1 2" key="1">
    <citation type="submission" date="2020-05" db="EMBL/GenBank/DDBJ databases">
        <authorList>
            <person name="Ruan W."/>
            <person name="Jeon C.O."/>
            <person name="Chun B.H."/>
        </authorList>
    </citation>
    <scope>NUCLEOTIDE SEQUENCE [LARGE SCALE GENOMIC DNA]</scope>
    <source>
        <strain evidence="1 2">TBZ9</strain>
    </source>
</reference>
<dbReference type="RefSeq" id="WP_171702072.1">
    <property type="nucleotide sequence ID" value="NZ_JABFHI010000002.1"/>
</dbReference>
<dbReference type="Proteomes" id="UP000588806">
    <property type="component" value="Unassembled WGS sequence"/>
</dbReference>
<sequence length="147" mass="16987">MSDQDIRWRQRFENFKKAHAQLNSALSLMHERSLSELEKQGTIQAFEFTYELAWNLLRDYLLWQGETIAGSRDAIRNAFQAGLISDGHTWMAMLQDRNRTVHTYNEATANEILANLEQRYALLLDDLEETFVQLEIQQGGLAQGKPA</sequence>
<dbReference type="Gene3D" id="1.20.120.330">
    <property type="entry name" value="Nucleotidyltransferases domain 2"/>
    <property type="match status" value="1"/>
</dbReference>
<dbReference type="AlphaFoldDB" id="A0A7Y3TWP1"/>
<dbReference type="SUPFAM" id="SSF81593">
    <property type="entry name" value="Nucleotidyltransferase substrate binding subunit/domain"/>
    <property type="match status" value="1"/>
</dbReference>
<dbReference type="NCBIfam" id="TIGR01987">
    <property type="entry name" value="HI0074"/>
    <property type="match status" value="1"/>
</dbReference>
<organism evidence="1 2">
    <name type="scientific">Vreelandella azerica</name>
    <dbReference type="NCBI Taxonomy" id="2732867"/>
    <lineage>
        <taxon>Bacteria</taxon>
        <taxon>Pseudomonadati</taxon>
        <taxon>Pseudomonadota</taxon>
        <taxon>Gammaproteobacteria</taxon>
        <taxon>Oceanospirillales</taxon>
        <taxon>Halomonadaceae</taxon>
        <taxon>Vreelandella</taxon>
    </lineage>
</organism>
<gene>
    <name evidence="1" type="ORF">HLB35_07380</name>
</gene>
<accession>A0A7Y3TWP1</accession>
<reference evidence="1 2" key="2">
    <citation type="submission" date="2020-06" db="EMBL/GenBank/DDBJ databases">
        <title>Halomonas songnenensis sp. nov., a moderately halophilic bacterium isolated from saline and alkaline soils.</title>
        <authorList>
            <person name="Jiang J."/>
            <person name="Pan Y."/>
        </authorList>
    </citation>
    <scope>NUCLEOTIDE SEQUENCE [LARGE SCALE GENOMIC DNA]</scope>
    <source>
        <strain evidence="1 2">TBZ9</strain>
    </source>
</reference>
<protein>
    <submittedName>
        <fullName evidence="1">Nucleotidyltransferase</fullName>
    </submittedName>
</protein>
<name>A0A7Y3TWP1_9GAMM</name>
<keyword evidence="1" id="KW-0808">Transferase</keyword>
<keyword evidence="2" id="KW-1185">Reference proteome</keyword>
<proteinExistence type="predicted"/>
<dbReference type="InterPro" id="IPR010235">
    <property type="entry name" value="HepT"/>
</dbReference>
<dbReference type="GO" id="GO:0016740">
    <property type="term" value="F:transferase activity"/>
    <property type="evidence" value="ECO:0007669"/>
    <property type="project" value="UniProtKB-KW"/>
</dbReference>
<dbReference type="EMBL" id="JABFHI010000002">
    <property type="protein sequence ID" value="NOG31637.1"/>
    <property type="molecule type" value="Genomic_DNA"/>
</dbReference>